<gene>
    <name evidence="1" type="ORF">GCG54_00006815</name>
</gene>
<name>A0A8H4CQM8_COLGL</name>
<sequence length="726" mass="80627">MAEVLGTVVGVVSLGIQVSSAISAYIEGVQCRKDEVESTIRYRRSFQLLLTQIGTLTDNLPKSSVPSTIALEEALKAASSQILQLDSFLGKVLIHDSPLSFTKKKLFYPFRRDHLSSLDKKLQAINIALQSAMQLMELYETCALLTLSLLTLRREISMATQVSVCQVHEETSIANTMLLDIKADIARSIAQNQSHDLAIQSDMDELKSIVEALVSSSSDTMLTMQRLTSNPDVLKTVCSGISDVKPNHPLFQKNGSSDSKVYDEAENVYTSFYCNCDTRRRLNRKAWRSGPALLVKEVAVKRPHLPGCPLTACIDGQSKWTAEFSANLFRGLVSVAITITTSTILGAGGFSISPSFTYLSVRNTSPAREAIHLLGQAFNEREWSARDSHNLMWRAIRTIQTSFNSRTSSPFDIDSDGKTLLHDVLMIQINNNSEMPRNEILKFLAMAGVPRDHPDGRGIYPFQAAFGSMFYPQSPTPETLQMLCPDNGLLSLDIQQAGRVYDGHPSEPIVLRNIPALKHALDRNTSLSELATFDAFGNTSLNHLLSWPEGFKLVLDRFGRGVFDASGDALTLDYALLWSGRICTSERSTLCQSDCSCTNGLRLIMESDVECIAKATSGILWMISVLYASNRAREMVIGRLKEARQELKELALLLLAPDEIEKWDLRCSKAVSLPHSNEGDMSFRVRWQPIDDLGKMKCGQSISIWLIIVSTEPRWQKHSIDMVSLM</sequence>
<protein>
    <recommendedName>
        <fullName evidence="3">Fungal N-terminal domain-containing protein</fullName>
    </recommendedName>
</protein>
<organism evidence="1 2">
    <name type="scientific">Colletotrichum gloeosporioides</name>
    <name type="common">Anthracnose fungus</name>
    <name type="synonym">Glomerella cingulata</name>
    <dbReference type="NCBI Taxonomy" id="474922"/>
    <lineage>
        <taxon>Eukaryota</taxon>
        <taxon>Fungi</taxon>
        <taxon>Dikarya</taxon>
        <taxon>Ascomycota</taxon>
        <taxon>Pezizomycotina</taxon>
        <taxon>Sordariomycetes</taxon>
        <taxon>Hypocreomycetidae</taxon>
        <taxon>Glomerellales</taxon>
        <taxon>Glomerellaceae</taxon>
        <taxon>Colletotrichum</taxon>
        <taxon>Colletotrichum gloeosporioides species complex</taxon>
    </lineage>
</organism>
<reference evidence="1" key="1">
    <citation type="journal article" date="2020" name="Phytopathology">
        <title>Genome sequence and comparative analysis of Colletotrichum gloeosporioides isolated from Liriodendron leaves.</title>
        <authorList>
            <person name="Fu F.F."/>
            <person name="Hao Z."/>
            <person name="Wang P."/>
            <person name="Lu Y."/>
            <person name="Xue L.J."/>
            <person name="Wei G."/>
            <person name="Tian Y."/>
            <person name="Baishi H."/>
            <person name="Xu H."/>
            <person name="Shi J."/>
            <person name="Cheng T."/>
            <person name="Wang G."/>
            <person name="Yi Y."/>
            <person name="Chen J."/>
        </authorList>
    </citation>
    <scope>NUCLEOTIDE SEQUENCE</scope>
    <source>
        <strain evidence="1">Lc1</strain>
    </source>
</reference>
<dbReference type="Proteomes" id="UP000613401">
    <property type="component" value="Unassembled WGS sequence"/>
</dbReference>
<dbReference type="EMBL" id="WVTB01000022">
    <property type="protein sequence ID" value="KAF3808199.1"/>
    <property type="molecule type" value="Genomic_DNA"/>
</dbReference>
<dbReference type="AlphaFoldDB" id="A0A8H4CQM8"/>
<evidence type="ECO:0000313" key="1">
    <source>
        <dbReference type="EMBL" id="KAF3808199.1"/>
    </source>
</evidence>
<comment type="caution">
    <text evidence="1">The sequence shown here is derived from an EMBL/GenBank/DDBJ whole genome shotgun (WGS) entry which is preliminary data.</text>
</comment>
<dbReference type="GeneID" id="69013962"/>
<dbReference type="RefSeq" id="XP_045267358.1">
    <property type="nucleotide sequence ID" value="XM_045406812.1"/>
</dbReference>
<reference evidence="1" key="2">
    <citation type="submission" date="2020-03" db="EMBL/GenBank/DDBJ databases">
        <authorList>
            <person name="Fu F.-F."/>
            <person name="Chen J."/>
        </authorList>
    </citation>
    <scope>NUCLEOTIDE SEQUENCE</scope>
    <source>
        <strain evidence="1">Lc1</strain>
    </source>
</reference>
<proteinExistence type="predicted"/>
<accession>A0A8H4CQM8</accession>
<keyword evidence="2" id="KW-1185">Reference proteome</keyword>
<evidence type="ECO:0008006" key="3">
    <source>
        <dbReference type="Google" id="ProtNLM"/>
    </source>
</evidence>
<evidence type="ECO:0000313" key="2">
    <source>
        <dbReference type="Proteomes" id="UP000613401"/>
    </source>
</evidence>